<protein>
    <submittedName>
        <fullName evidence="1">DUF2283 domain-containing protein</fullName>
    </submittedName>
</protein>
<dbReference type="EMBL" id="RCOS01000089">
    <property type="protein sequence ID" value="RSN74577.1"/>
    <property type="molecule type" value="Genomic_DNA"/>
</dbReference>
<evidence type="ECO:0000313" key="2">
    <source>
        <dbReference type="Proteomes" id="UP000277582"/>
    </source>
</evidence>
<reference evidence="1 2" key="1">
    <citation type="submission" date="2018-10" db="EMBL/GenBank/DDBJ databases">
        <title>Co-occurring genomic capacity for anaerobic methane metabolism and dissimilatory sulfite reduction discovered in the Korarchaeota.</title>
        <authorList>
            <person name="Mckay L.J."/>
            <person name="Dlakic M."/>
            <person name="Fields M.W."/>
            <person name="Delmont T.O."/>
            <person name="Eren A.M."/>
            <person name="Jay Z.J."/>
            <person name="Klingelsmith K.B."/>
            <person name="Rusch D.B."/>
            <person name="Inskeep W.P."/>
        </authorList>
    </citation>
    <scope>NUCLEOTIDE SEQUENCE [LARGE SCALE GENOMIC DNA]</scope>
    <source>
        <strain evidence="1 2">MDKW</strain>
    </source>
</reference>
<gene>
    <name evidence="1" type="ORF">D6D85_07845</name>
</gene>
<evidence type="ECO:0000313" key="1">
    <source>
        <dbReference type="EMBL" id="RSN74577.1"/>
    </source>
</evidence>
<dbReference type="InterPro" id="IPR019270">
    <property type="entry name" value="DUF2283"/>
</dbReference>
<dbReference type="Proteomes" id="UP000277582">
    <property type="component" value="Unassembled WGS sequence"/>
</dbReference>
<dbReference type="RefSeq" id="WP_125671456.1">
    <property type="nucleotide sequence ID" value="NZ_RCOS01000089.1"/>
</dbReference>
<proteinExistence type="predicted"/>
<accession>A0A429GLC3</accession>
<comment type="caution">
    <text evidence="1">The sequence shown here is derived from an EMBL/GenBank/DDBJ whole genome shotgun (WGS) entry which is preliminary data.</text>
</comment>
<keyword evidence="2" id="KW-1185">Reference proteome</keyword>
<dbReference type="AlphaFoldDB" id="A0A429GLC3"/>
<dbReference type="PANTHER" id="PTHR37029:SF1">
    <property type="entry name" value="SSR1768 PROTEIN"/>
    <property type="match status" value="1"/>
</dbReference>
<dbReference type="Pfam" id="PF10049">
    <property type="entry name" value="DUF2283"/>
    <property type="match status" value="1"/>
</dbReference>
<sequence length="70" mass="8129">MRVRYSRDEDILIIELSDDKIDHAEEMESIIVHFTENNRLVMLEILDASRFIAEISSAMRAGGEFVEVQM</sequence>
<dbReference type="PANTHER" id="PTHR37029">
    <property type="entry name" value="SSR1768 PROTEIN"/>
    <property type="match status" value="1"/>
</dbReference>
<name>A0A429GLC3_9CREN</name>
<organism evidence="1 2">
    <name type="scientific">Candidatus Methanodesulfokora washburnensis</name>
    <dbReference type="NCBI Taxonomy" id="2478471"/>
    <lineage>
        <taxon>Archaea</taxon>
        <taxon>Thermoproteota</taxon>
        <taxon>Candidatus Korarchaeia</taxon>
        <taxon>Candidatus Korarchaeia incertae sedis</taxon>
        <taxon>Candidatus Methanodesulfokora</taxon>
    </lineage>
</organism>